<dbReference type="PANTHER" id="PTHR30405">
    <property type="entry name" value="TRANSPOSASE"/>
    <property type="match status" value="1"/>
</dbReference>
<evidence type="ECO:0000313" key="9">
    <source>
        <dbReference type="Proteomes" id="UP000582213"/>
    </source>
</evidence>
<dbReference type="NCBIfam" id="TIGR01766">
    <property type="entry name" value="IS200/IS605 family accessory protein TnpB-like domain"/>
    <property type="match status" value="1"/>
</dbReference>
<gene>
    <name evidence="8" type="ORF">HNQ62_002268</name>
</gene>
<accession>A0A7J9RZ42</accession>
<dbReference type="AlphaFoldDB" id="A0A7J9RZ42"/>
<dbReference type="InterPro" id="IPR010095">
    <property type="entry name" value="Cas12f1-like_TNB"/>
</dbReference>
<evidence type="ECO:0000259" key="6">
    <source>
        <dbReference type="Pfam" id="PF01385"/>
    </source>
</evidence>
<dbReference type="GO" id="GO:0003677">
    <property type="term" value="F:DNA binding"/>
    <property type="evidence" value="ECO:0007669"/>
    <property type="project" value="UniProtKB-KW"/>
</dbReference>
<feature type="domain" description="Probable transposase IS891/IS1136/IS1341" evidence="6">
    <location>
        <begin position="2"/>
        <end position="76"/>
    </location>
</feature>
<dbReference type="Proteomes" id="UP000582213">
    <property type="component" value="Unassembled WGS sequence"/>
</dbReference>
<feature type="domain" description="Cas12f1-like TNB" evidence="7">
    <location>
        <begin position="91"/>
        <end position="157"/>
    </location>
</feature>
<evidence type="ECO:0000313" key="8">
    <source>
        <dbReference type="EMBL" id="MBB5254494.1"/>
    </source>
</evidence>
<dbReference type="NCBIfam" id="NF040570">
    <property type="entry name" value="guided_TnpB"/>
    <property type="match status" value="1"/>
</dbReference>
<dbReference type="GO" id="GO:0032196">
    <property type="term" value="P:transposition"/>
    <property type="evidence" value="ECO:0007669"/>
    <property type="project" value="UniProtKB-KW"/>
</dbReference>
<reference evidence="8 9" key="1">
    <citation type="submission" date="2020-08" db="EMBL/GenBank/DDBJ databases">
        <title>Genomic Encyclopedia of Type Strains, Phase IV (KMG-IV): sequencing the most valuable type-strain genomes for metagenomic binning, comparative biology and taxonomic classification.</title>
        <authorList>
            <person name="Goeker M."/>
        </authorList>
    </citation>
    <scope>NUCLEOTIDE SEQUENCE [LARGE SCALE GENOMIC DNA]</scope>
    <source>
        <strain evidence="8 9">DSM 12421</strain>
    </source>
</reference>
<evidence type="ECO:0000256" key="4">
    <source>
        <dbReference type="ARBA" id="ARBA00023125"/>
    </source>
</evidence>
<name>A0A7J9RZ42_SULOH</name>
<evidence type="ECO:0000256" key="2">
    <source>
        <dbReference type="ARBA" id="ARBA00011044"/>
    </source>
</evidence>
<dbReference type="InterPro" id="IPR051399">
    <property type="entry name" value="RNA-guided_DNA_endo/Transpos"/>
</dbReference>
<evidence type="ECO:0000256" key="5">
    <source>
        <dbReference type="ARBA" id="ARBA00023172"/>
    </source>
</evidence>
<dbReference type="EMBL" id="JACHFY010000016">
    <property type="protein sequence ID" value="MBB5254494.1"/>
    <property type="molecule type" value="Genomic_DNA"/>
</dbReference>
<keyword evidence="3" id="KW-0815">Transposition</keyword>
<comment type="similarity">
    <text evidence="1">In the C-terminal section; belongs to the transposase 35 family.</text>
</comment>
<dbReference type="GO" id="GO:0006310">
    <property type="term" value="P:DNA recombination"/>
    <property type="evidence" value="ECO:0007669"/>
    <property type="project" value="UniProtKB-KW"/>
</dbReference>
<dbReference type="Pfam" id="PF01385">
    <property type="entry name" value="OrfB_IS605"/>
    <property type="match status" value="1"/>
</dbReference>
<evidence type="ECO:0000259" key="7">
    <source>
        <dbReference type="Pfam" id="PF07282"/>
    </source>
</evidence>
<keyword evidence="5" id="KW-0233">DNA recombination</keyword>
<evidence type="ECO:0000256" key="1">
    <source>
        <dbReference type="ARBA" id="ARBA00008761"/>
    </source>
</evidence>
<organism evidence="8 9">
    <name type="scientific">Sulfurisphaera ohwakuensis</name>
    <dbReference type="NCBI Taxonomy" id="69656"/>
    <lineage>
        <taxon>Archaea</taxon>
        <taxon>Thermoproteota</taxon>
        <taxon>Thermoprotei</taxon>
        <taxon>Sulfolobales</taxon>
        <taxon>Sulfolobaceae</taxon>
        <taxon>Sulfurisphaera</taxon>
    </lineage>
</organism>
<keyword evidence="4" id="KW-0238">DNA-binding</keyword>
<comment type="similarity">
    <text evidence="2">In the N-terminal section; belongs to the transposase 2 family.</text>
</comment>
<sequence>MKPYEKALVKLRRLHKALSRKKFLSKNWFKVKVKLARAYEYLKNLREDLYMKLGKWFAQHYDVVVMEDIDVKQLVDKSERKLRMRLHDIAFHEFKEMIRYQLEKYGKKLVLVNPAYTSKTCAKCGYVKKDLSLSDRIFICPKCGWVGDRDYNASLNILRRSGWEPSLVPVELRPLPMAKSYGQGGAMNQEA</sequence>
<dbReference type="Pfam" id="PF07282">
    <property type="entry name" value="Cas12f1-like_TNB"/>
    <property type="match status" value="1"/>
</dbReference>
<proteinExistence type="inferred from homology"/>
<comment type="caution">
    <text evidence="8">The sequence shown here is derived from an EMBL/GenBank/DDBJ whole genome shotgun (WGS) entry which is preliminary data.</text>
</comment>
<dbReference type="InterPro" id="IPR001959">
    <property type="entry name" value="Transposase"/>
</dbReference>
<evidence type="ECO:0000256" key="3">
    <source>
        <dbReference type="ARBA" id="ARBA00022578"/>
    </source>
</evidence>
<protein>
    <submittedName>
        <fullName evidence="8">IS605 OrfB family transposase</fullName>
    </submittedName>
</protein>
<dbReference type="PANTHER" id="PTHR30405:SF11">
    <property type="entry name" value="RNA-GUIDED DNA ENDONUCLEASE RV2885C-RELATED"/>
    <property type="match status" value="1"/>
</dbReference>